<comment type="similarity">
    <text evidence="3">Belongs to the TO family.</text>
</comment>
<dbReference type="PANTHER" id="PTHR11008:SF32">
    <property type="entry name" value="CIRCADIAN CLOCK-CONTROLLED PROTEIN DAYWAKE-RELATED"/>
    <property type="match status" value="1"/>
</dbReference>
<reference evidence="5" key="1">
    <citation type="journal article" date="2023" name="G3 (Bethesda)">
        <title>Whole genome assemblies of Zophobas morio and Tenebrio molitor.</title>
        <authorList>
            <person name="Kaur S."/>
            <person name="Stinson S.A."/>
            <person name="diCenzo G.C."/>
        </authorList>
    </citation>
    <scope>NUCLEOTIDE SEQUENCE</scope>
    <source>
        <strain evidence="5">QUZm001</strain>
    </source>
</reference>
<dbReference type="GO" id="GO:0007623">
    <property type="term" value="P:circadian rhythm"/>
    <property type="evidence" value="ECO:0007669"/>
    <property type="project" value="UniProtKB-ARBA"/>
</dbReference>
<feature type="signal peptide" evidence="4">
    <location>
        <begin position="1"/>
        <end position="20"/>
    </location>
</feature>
<dbReference type="Proteomes" id="UP001168821">
    <property type="component" value="Unassembled WGS sequence"/>
</dbReference>
<dbReference type="GO" id="GO:0005615">
    <property type="term" value="C:extracellular space"/>
    <property type="evidence" value="ECO:0007669"/>
    <property type="project" value="TreeGrafter"/>
</dbReference>
<keyword evidence="1 4" id="KW-0732">Signal</keyword>
<protein>
    <recommendedName>
        <fullName evidence="7">Protein takeout</fullName>
    </recommendedName>
</protein>
<dbReference type="PANTHER" id="PTHR11008">
    <property type="entry name" value="PROTEIN TAKEOUT-LIKE PROTEIN"/>
    <property type="match status" value="1"/>
</dbReference>
<accession>A0AA38I8M3</accession>
<dbReference type="InterPro" id="IPR010562">
    <property type="entry name" value="Haemolymph_juvenile_hormone-bd"/>
</dbReference>
<sequence length="250" mass="28568">MFRFCTTQSLVFVFACIALSEPKIPPNFKRCYRKDPDFRKCMFAAVQLAAPQLTKPYRAIAVPNLEPVEVSSLQVKGGGGVVAVNQNLKNCKLYGLTKSEIYQADFNLENKTWGFDFLIPELDCRCDYQLDGKVLLLPIKGEGNCTIVFDKMHVKLKIDFEEVVKDSRTHFKVSHSQIENDVGLVTMHFDNLFNGDKALGDNINKVLNENWKEVYAEVQADYQDLLTGVMMQLLNRFFDKVSLEELFDEN</sequence>
<evidence type="ECO:0000313" key="5">
    <source>
        <dbReference type="EMBL" id="KAJ3650896.1"/>
    </source>
</evidence>
<keyword evidence="6" id="KW-1185">Reference proteome</keyword>
<gene>
    <name evidence="5" type="ORF">Zmor_016971</name>
</gene>
<dbReference type="Gene3D" id="3.15.10.30">
    <property type="entry name" value="Haemolymph juvenile hormone binding protein"/>
    <property type="match status" value="1"/>
</dbReference>
<dbReference type="InterPro" id="IPR038606">
    <property type="entry name" value="To_sf"/>
</dbReference>
<comment type="caution">
    <text evidence="5">The sequence shown here is derived from an EMBL/GenBank/DDBJ whole genome shotgun (WGS) entry which is preliminary data.</text>
</comment>
<evidence type="ECO:0000256" key="3">
    <source>
        <dbReference type="ARBA" id="ARBA00060902"/>
    </source>
</evidence>
<keyword evidence="2" id="KW-0090">Biological rhythms</keyword>
<dbReference type="PROSITE" id="PS51257">
    <property type="entry name" value="PROKAR_LIPOPROTEIN"/>
    <property type="match status" value="1"/>
</dbReference>
<dbReference type="FunFam" id="3.15.10.30:FF:000001">
    <property type="entry name" value="Takeout-like protein 1"/>
    <property type="match status" value="1"/>
</dbReference>
<dbReference type="EMBL" id="JALNTZ010000005">
    <property type="protein sequence ID" value="KAJ3650896.1"/>
    <property type="molecule type" value="Genomic_DNA"/>
</dbReference>
<evidence type="ECO:0000256" key="1">
    <source>
        <dbReference type="ARBA" id="ARBA00022729"/>
    </source>
</evidence>
<organism evidence="5 6">
    <name type="scientific">Zophobas morio</name>
    <dbReference type="NCBI Taxonomy" id="2755281"/>
    <lineage>
        <taxon>Eukaryota</taxon>
        <taxon>Metazoa</taxon>
        <taxon>Ecdysozoa</taxon>
        <taxon>Arthropoda</taxon>
        <taxon>Hexapoda</taxon>
        <taxon>Insecta</taxon>
        <taxon>Pterygota</taxon>
        <taxon>Neoptera</taxon>
        <taxon>Endopterygota</taxon>
        <taxon>Coleoptera</taxon>
        <taxon>Polyphaga</taxon>
        <taxon>Cucujiformia</taxon>
        <taxon>Tenebrionidae</taxon>
        <taxon>Zophobas</taxon>
    </lineage>
</organism>
<evidence type="ECO:0008006" key="7">
    <source>
        <dbReference type="Google" id="ProtNLM"/>
    </source>
</evidence>
<dbReference type="SMART" id="SM00700">
    <property type="entry name" value="JHBP"/>
    <property type="match status" value="1"/>
</dbReference>
<dbReference type="Pfam" id="PF06585">
    <property type="entry name" value="JHBP"/>
    <property type="match status" value="1"/>
</dbReference>
<evidence type="ECO:0000256" key="2">
    <source>
        <dbReference type="ARBA" id="ARBA00023108"/>
    </source>
</evidence>
<evidence type="ECO:0000256" key="4">
    <source>
        <dbReference type="SAM" id="SignalP"/>
    </source>
</evidence>
<name>A0AA38I8M3_9CUCU</name>
<evidence type="ECO:0000313" key="6">
    <source>
        <dbReference type="Proteomes" id="UP001168821"/>
    </source>
</evidence>
<proteinExistence type="inferred from homology"/>
<feature type="chain" id="PRO_5041425269" description="Protein takeout" evidence="4">
    <location>
        <begin position="21"/>
        <end position="250"/>
    </location>
</feature>
<dbReference type="AlphaFoldDB" id="A0AA38I8M3"/>